<name>A0AAW1G625_ZOAVI</name>
<protein>
    <submittedName>
        <fullName evidence="1">Uncharacterized protein</fullName>
    </submittedName>
</protein>
<gene>
    <name evidence="1" type="ORF">VZT92_002009</name>
</gene>
<comment type="caution">
    <text evidence="1">The sequence shown here is derived from an EMBL/GenBank/DDBJ whole genome shotgun (WGS) entry which is preliminary data.</text>
</comment>
<reference evidence="1 2" key="1">
    <citation type="journal article" date="2024" name="Genome Biol. Evol.">
        <title>Chromosome-level genome assembly of the viviparous eelpout Zoarces viviparus.</title>
        <authorList>
            <person name="Fuhrmann N."/>
            <person name="Brasseur M.V."/>
            <person name="Bakowski C.E."/>
            <person name="Podsiadlowski L."/>
            <person name="Prost S."/>
            <person name="Krehenwinkel H."/>
            <person name="Mayer C."/>
        </authorList>
    </citation>
    <scope>NUCLEOTIDE SEQUENCE [LARGE SCALE GENOMIC DNA]</scope>
    <source>
        <strain evidence="1">NO-MEL_2022_Ind0_liver</strain>
    </source>
</reference>
<dbReference type="Proteomes" id="UP001488805">
    <property type="component" value="Unassembled WGS sequence"/>
</dbReference>
<proteinExistence type="predicted"/>
<evidence type="ECO:0000313" key="2">
    <source>
        <dbReference type="Proteomes" id="UP001488805"/>
    </source>
</evidence>
<dbReference type="EMBL" id="JBCEZU010000002">
    <property type="protein sequence ID" value="KAK9542005.1"/>
    <property type="molecule type" value="Genomic_DNA"/>
</dbReference>
<keyword evidence="2" id="KW-1185">Reference proteome</keyword>
<sequence>MLRCSPCSRRFSSRLVISRLDYCNSLLAGAPVLAIRPLELVQKASARLVFNRPKFSHTTCLLHSLHWLPVRARIQFKTLVLAYRAVKGTAPSYLQAMVKPYTPARPLRSATSGRLVALSLRGPCGRSTRLRLFSVLTPQWWNELPTDVRTAESLPIFRRRLKTAVRSNRPSWSRWEGSWKGRRLPTP</sequence>
<evidence type="ECO:0000313" key="1">
    <source>
        <dbReference type="EMBL" id="KAK9542005.1"/>
    </source>
</evidence>
<accession>A0AAW1G625</accession>
<dbReference type="AlphaFoldDB" id="A0AAW1G625"/>
<organism evidence="1 2">
    <name type="scientific">Zoarces viviparus</name>
    <name type="common">Viviparous eelpout</name>
    <name type="synonym">Blennius viviparus</name>
    <dbReference type="NCBI Taxonomy" id="48416"/>
    <lineage>
        <taxon>Eukaryota</taxon>
        <taxon>Metazoa</taxon>
        <taxon>Chordata</taxon>
        <taxon>Craniata</taxon>
        <taxon>Vertebrata</taxon>
        <taxon>Euteleostomi</taxon>
        <taxon>Actinopterygii</taxon>
        <taxon>Neopterygii</taxon>
        <taxon>Teleostei</taxon>
        <taxon>Neoteleostei</taxon>
        <taxon>Acanthomorphata</taxon>
        <taxon>Eupercaria</taxon>
        <taxon>Perciformes</taxon>
        <taxon>Cottioidei</taxon>
        <taxon>Zoarcales</taxon>
        <taxon>Zoarcidae</taxon>
        <taxon>Zoarcinae</taxon>
        <taxon>Zoarces</taxon>
    </lineage>
</organism>